<dbReference type="RefSeq" id="WP_050003516.1">
    <property type="nucleotide sequence ID" value="NZ_CP008887.1"/>
</dbReference>
<dbReference type="STRING" id="1505907.TEU_09520"/>
<dbReference type="OrthoDB" id="98133at2157"/>
<dbReference type="Proteomes" id="UP000029980">
    <property type="component" value="Chromosome"/>
</dbReference>
<dbReference type="GeneID" id="25153670"/>
<feature type="domain" description="IMP biosynthesis enzyme PurP C-terminal" evidence="11">
    <location>
        <begin position="158"/>
        <end position="309"/>
    </location>
</feature>
<dbReference type="PANTHER" id="PTHR38147:SF2">
    <property type="entry name" value="5-FORMAMINOIMIDAZOLE-4-CARBOXAMIDE-1-(BETA)-D-RIBOFURANOSYL 5'-MONOPHOSPHATE SYNTHETASE"/>
    <property type="match status" value="1"/>
</dbReference>
<evidence type="ECO:0000256" key="7">
    <source>
        <dbReference type="ARBA" id="ARBA00022840"/>
    </source>
</evidence>
<dbReference type="Gene3D" id="3.40.50.20">
    <property type="match status" value="1"/>
</dbReference>
<evidence type="ECO:0000259" key="11">
    <source>
        <dbReference type="Pfam" id="PF06973"/>
    </source>
</evidence>
<dbReference type="Gene3D" id="3.30.470.20">
    <property type="entry name" value="ATP-grasp fold, B domain"/>
    <property type="match status" value="1"/>
</dbReference>
<evidence type="ECO:0000256" key="9">
    <source>
        <dbReference type="ARBA" id="ARBA00023211"/>
    </source>
</evidence>
<evidence type="ECO:0000256" key="5">
    <source>
        <dbReference type="ARBA" id="ARBA00022741"/>
    </source>
</evidence>
<dbReference type="GO" id="GO:0005524">
    <property type="term" value="F:ATP binding"/>
    <property type="evidence" value="ECO:0007669"/>
    <property type="project" value="UniProtKB-KW"/>
</dbReference>
<dbReference type="InterPro" id="IPR023656">
    <property type="entry name" value="IMP_biosynth_PurP"/>
</dbReference>
<gene>
    <name evidence="12" type="ORF">TEU_09520</name>
</gene>
<evidence type="ECO:0000256" key="3">
    <source>
        <dbReference type="ARBA" id="ARBA00022598"/>
    </source>
</evidence>
<keyword evidence="13" id="KW-1185">Reference proteome</keyword>
<dbReference type="Pfam" id="PF06849">
    <property type="entry name" value="DUF1246"/>
    <property type="match status" value="1"/>
</dbReference>
<dbReference type="InterPro" id="IPR010672">
    <property type="entry name" value="IMP_biosynth_PurP_N"/>
</dbReference>
<evidence type="ECO:0000256" key="6">
    <source>
        <dbReference type="ARBA" id="ARBA00022755"/>
    </source>
</evidence>
<dbReference type="NCBIfam" id="NF009782">
    <property type="entry name" value="PRK13278.2-1"/>
    <property type="match status" value="1"/>
</dbReference>
<keyword evidence="4" id="KW-0479">Metal-binding</keyword>
<keyword evidence="8" id="KW-0460">Magnesium</keyword>
<dbReference type="InterPro" id="IPR016185">
    <property type="entry name" value="PreATP-grasp_dom_sf"/>
</dbReference>
<dbReference type="KEGG" id="teu:TEU_09520"/>
<keyword evidence="6" id="KW-0658">Purine biosynthesis</keyword>
<comment type="cofactor">
    <cofactor evidence="2">
        <name>Mg(2+)</name>
        <dbReference type="ChEBI" id="CHEBI:18420"/>
    </cofactor>
</comment>
<dbReference type="Pfam" id="PF06973">
    <property type="entry name" value="DUF1297"/>
    <property type="match status" value="1"/>
</dbReference>
<evidence type="ECO:0000259" key="10">
    <source>
        <dbReference type="Pfam" id="PF06849"/>
    </source>
</evidence>
<evidence type="ECO:0000256" key="4">
    <source>
        <dbReference type="ARBA" id="ARBA00022723"/>
    </source>
</evidence>
<dbReference type="EMBL" id="CP008887">
    <property type="protein sequence ID" value="AIU70550.1"/>
    <property type="molecule type" value="Genomic_DNA"/>
</dbReference>
<keyword evidence="3" id="KW-0436">Ligase</keyword>
<evidence type="ECO:0000256" key="2">
    <source>
        <dbReference type="ARBA" id="ARBA00001946"/>
    </source>
</evidence>
<keyword evidence="7" id="KW-0067">ATP-binding</keyword>
<dbReference type="HOGENOM" id="CLU_065084_0_0_2"/>
<proteinExistence type="predicted"/>
<evidence type="ECO:0000256" key="1">
    <source>
        <dbReference type="ARBA" id="ARBA00001936"/>
    </source>
</evidence>
<protein>
    <submittedName>
        <fullName evidence="12">5-formaminoimidazole-4-carboxamide-1-(Beta)-D-ribofuranosyl 5'-monophosphate synthetase</fullName>
    </submittedName>
</protein>
<dbReference type="GO" id="GO:0006188">
    <property type="term" value="P:IMP biosynthetic process"/>
    <property type="evidence" value="ECO:0007669"/>
    <property type="project" value="InterPro"/>
</dbReference>
<dbReference type="AlphaFoldDB" id="A0A097QVP7"/>
<dbReference type="GO" id="GO:0016879">
    <property type="term" value="F:ligase activity, forming carbon-nitrogen bonds"/>
    <property type="evidence" value="ECO:0007669"/>
    <property type="project" value="InterPro"/>
</dbReference>
<feature type="domain" description="IMP biosynthesis enzyme PurP N-terminal" evidence="10">
    <location>
        <begin position="4"/>
        <end position="114"/>
    </location>
</feature>
<dbReference type="SUPFAM" id="SSF56059">
    <property type="entry name" value="Glutathione synthetase ATP-binding domain-like"/>
    <property type="match status" value="1"/>
</dbReference>
<dbReference type="Gene3D" id="3.30.1490.20">
    <property type="entry name" value="ATP-grasp fold, A domain"/>
    <property type="match status" value="1"/>
</dbReference>
<organism evidence="12 13">
    <name type="scientific">Thermococcus eurythermalis</name>
    <dbReference type="NCBI Taxonomy" id="1505907"/>
    <lineage>
        <taxon>Archaea</taxon>
        <taxon>Methanobacteriati</taxon>
        <taxon>Methanobacteriota</taxon>
        <taxon>Thermococci</taxon>
        <taxon>Thermococcales</taxon>
        <taxon>Thermococcaceae</taxon>
        <taxon>Thermococcus</taxon>
    </lineage>
</organism>
<accession>A0A097QVP7</accession>
<sequence>MILSTIASHSSLQILLGAKEEGFRTRLYVKPERKAFYASTGLADELVTTKDMSAILNDDGIIVPHGSFVAYLGLEAIENAEARFFGNRRFLKWETAFELQDRALDEAGIPRVRVIKPEEVEPEEFYFVRTEGPKGGSGHFIARGEELEEKLEGLKEPHRIEEFIPGVYLYVHFFYSPILERLELLGVDERVVIADGNARWPVKPLPYTITGNVGVALRESLLPRLYDYGLAFVEAMRKLEPPGIIGPFALHFAYDGAFRAIGFASRIDGGSNALHWYGRLYWREPMSMGRRIAREINLALKEERLEEVVS</sequence>
<dbReference type="SUPFAM" id="SSF52440">
    <property type="entry name" value="PreATP-grasp domain"/>
    <property type="match status" value="1"/>
</dbReference>
<dbReference type="InterPro" id="IPR013815">
    <property type="entry name" value="ATP_grasp_subdomain_1"/>
</dbReference>
<dbReference type="PANTHER" id="PTHR38147">
    <property type="entry name" value="5-FORMAMINOIMIDAZOLE-4-CARBOXAMIDE-1-(BETA)-D-RIBOFURANOSYL 5'-MONOPHOSPHATE SYNTHETASE-RELATED"/>
    <property type="match status" value="1"/>
</dbReference>
<name>A0A097QVP7_9EURY</name>
<evidence type="ECO:0000256" key="8">
    <source>
        <dbReference type="ARBA" id="ARBA00022842"/>
    </source>
</evidence>
<dbReference type="InterPro" id="IPR009720">
    <property type="entry name" value="IMP_biosynth_PurP_C"/>
</dbReference>
<keyword evidence="5" id="KW-0547">Nucleotide-binding</keyword>
<comment type="cofactor">
    <cofactor evidence="1">
        <name>Mn(2+)</name>
        <dbReference type="ChEBI" id="CHEBI:29035"/>
    </cofactor>
</comment>
<evidence type="ECO:0000313" key="12">
    <source>
        <dbReference type="EMBL" id="AIU70550.1"/>
    </source>
</evidence>
<dbReference type="GO" id="GO:0000287">
    <property type="term" value="F:magnesium ion binding"/>
    <property type="evidence" value="ECO:0007669"/>
    <property type="project" value="InterPro"/>
</dbReference>
<reference evidence="12 13" key="1">
    <citation type="journal article" date="2015" name="Int. J. Syst. Evol. Microbiol.">
        <title>Thermococcus eurythermalis sp. nov., a conditional piezophilic hyperthermophilic archaeon with a wide temperature range isolated from an oil-immersed chimney in the Guaymas Basin.</title>
        <authorList>
            <person name="Zhao W."/>
            <person name="Zeng X."/>
            <person name="Xiao X."/>
        </authorList>
    </citation>
    <scope>NUCLEOTIDE SEQUENCE [LARGE SCALE GENOMIC DNA]</scope>
    <source>
        <strain evidence="12 13">A501</strain>
    </source>
</reference>
<keyword evidence="9" id="KW-0464">Manganese</keyword>
<evidence type="ECO:0000313" key="13">
    <source>
        <dbReference type="Proteomes" id="UP000029980"/>
    </source>
</evidence>